<proteinExistence type="predicted"/>
<reference evidence="1 2" key="1">
    <citation type="journal article" date="2022" name="DNA Res.">
        <title>Chromosomal-level genome assembly of the orchid tree Bauhinia variegata (Leguminosae; Cercidoideae) supports the allotetraploid origin hypothesis of Bauhinia.</title>
        <authorList>
            <person name="Zhong Y."/>
            <person name="Chen Y."/>
            <person name="Zheng D."/>
            <person name="Pang J."/>
            <person name="Liu Y."/>
            <person name="Luo S."/>
            <person name="Meng S."/>
            <person name="Qian L."/>
            <person name="Wei D."/>
            <person name="Dai S."/>
            <person name="Zhou R."/>
        </authorList>
    </citation>
    <scope>NUCLEOTIDE SEQUENCE [LARGE SCALE GENOMIC DNA]</scope>
    <source>
        <strain evidence="1">BV-YZ2020</strain>
    </source>
</reference>
<gene>
    <name evidence="1" type="ORF">L6164_007161</name>
</gene>
<protein>
    <submittedName>
        <fullName evidence="1">Uncharacterized protein</fullName>
    </submittedName>
</protein>
<organism evidence="1 2">
    <name type="scientific">Bauhinia variegata</name>
    <name type="common">Purple orchid tree</name>
    <name type="synonym">Phanera variegata</name>
    <dbReference type="NCBI Taxonomy" id="167791"/>
    <lineage>
        <taxon>Eukaryota</taxon>
        <taxon>Viridiplantae</taxon>
        <taxon>Streptophyta</taxon>
        <taxon>Embryophyta</taxon>
        <taxon>Tracheophyta</taxon>
        <taxon>Spermatophyta</taxon>
        <taxon>Magnoliopsida</taxon>
        <taxon>eudicotyledons</taxon>
        <taxon>Gunneridae</taxon>
        <taxon>Pentapetalae</taxon>
        <taxon>rosids</taxon>
        <taxon>fabids</taxon>
        <taxon>Fabales</taxon>
        <taxon>Fabaceae</taxon>
        <taxon>Cercidoideae</taxon>
        <taxon>Cercideae</taxon>
        <taxon>Bauhiniinae</taxon>
        <taxon>Bauhinia</taxon>
    </lineage>
</organism>
<sequence length="78" mass="8725">MGRRNLHVMLMLMLLFLLIYLAGQSHGSRQTQVFKVKPKSHAFPPNFYGFLPKAVPIPPSGPSRKHNSIGLQSSSRIP</sequence>
<evidence type="ECO:0000313" key="1">
    <source>
        <dbReference type="EMBL" id="KAI4352958.1"/>
    </source>
</evidence>
<dbReference type="EMBL" id="CM039428">
    <property type="protein sequence ID" value="KAI4352958.1"/>
    <property type="molecule type" value="Genomic_DNA"/>
</dbReference>
<dbReference type="Proteomes" id="UP000828941">
    <property type="component" value="Chromosome 3"/>
</dbReference>
<comment type="caution">
    <text evidence="1">The sequence shown here is derived from an EMBL/GenBank/DDBJ whole genome shotgun (WGS) entry which is preliminary data.</text>
</comment>
<keyword evidence="2" id="KW-1185">Reference proteome</keyword>
<name>A0ACB9PWM7_BAUVA</name>
<accession>A0ACB9PWM7</accession>
<evidence type="ECO:0000313" key="2">
    <source>
        <dbReference type="Proteomes" id="UP000828941"/>
    </source>
</evidence>